<dbReference type="OrthoDB" id="7946957at2"/>
<dbReference type="RefSeq" id="WP_147654807.1">
    <property type="nucleotide sequence ID" value="NZ_BMFM01000001.1"/>
</dbReference>
<evidence type="ECO:0000313" key="2">
    <source>
        <dbReference type="Proteomes" id="UP000321062"/>
    </source>
</evidence>
<dbReference type="AlphaFoldDB" id="A0A5B9DJ97"/>
<dbReference type="KEGG" id="yti:FNA67_01415"/>
<protein>
    <submittedName>
        <fullName evidence="1">Uncharacterized protein</fullName>
    </submittedName>
</protein>
<evidence type="ECO:0000313" key="1">
    <source>
        <dbReference type="EMBL" id="QEE18915.1"/>
    </source>
</evidence>
<organism evidence="1 2">
    <name type="scientific">Paradevosia tibetensis</name>
    <dbReference type="NCBI Taxonomy" id="1447062"/>
    <lineage>
        <taxon>Bacteria</taxon>
        <taxon>Pseudomonadati</taxon>
        <taxon>Pseudomonadota</taxon>
        <taxon>Alphaproteobacteria</taxon>
        <taxon>Hyphomicrobiales</taxon>
        <taxon>Devosiaceae</taxon>
        <taxon>Paradevosia</taxon>
    </lineage>
</organism>
<name>A0A5B9DJ97_9HYPH</name>
<proteinExistence type="predicted"/>
<dbReference type="EMBL" id="CP041690">
    <property type="protein sequence ID" value="QEE18915.1"/>
    <property type="molecule type" value="Genomic_DNA"/>
</dbReference>
<reference evidence="1 2" key="1">
    <citation type="journal article" date="2015" name="Int. J. Syst. Evol. Microbiol.">
        <title>Youhaiella tibetensis gen. nov., sp. nov., isolated from subsurface sediment.</title>
        <authorList>
            <person name="Wang Y.X."/>
            <person name="Huang F.Q."/>
            <person name="Nogi Y."/>
            <person name="Pang S.J."/>
            <person name="Wang P.K."/>
            <person name="Lv J."/>
        </authorList>
    </citation>
    <scope>NUCLEOTIDE SEQUENCE [LARGE SCALE GENOMIC DNA]</scope>
    <source>
        <strain evidence="2">fig4</strain>
    </source>
</reference>
<keyword evidence="2" id="KW-1185">Reference proteome</keyword>
<accession>A0A5B9DJ97</accession>
<dbReference type="Proteomes" id="UP000321062">
    <property type="component" value="Chromosome"/>
</dbReference>
<gene>
    <name evidence="1" type="ORF">FNA67_01415</name>
</gene>
<sequence>MGRSATADQREAMYGRLNLRNRLVSILRIGVPVLGALILVGIVGQIYLASLGIDFSIGRVSVQQDRIVVDVPRYDGVMADGAVYRVTAESASAALANVDIVDLVNAEASLHQPSGRIMSARAESAQLHMGSQRVEISGTAAIEDSFGTTGTLADALVDWPAQTLIARGPVHFEFNDGSVIDGAGLIYDAAAQLWTFQRATLTVPSRQMDEQSPTDEQGSQP</sequence>